<dbReference type="Proteomes" id="UP000236735">
    <property type="component" value="Unassembled WGS sequence"/>
</dbReference>
<accession>A0A1H5SDX5</accession>
<sequence>MGNYRDGTDLILSIANHALGHSTECKISYKAETGTRKTKEQAAGKWSEKYVKSLGCTVTASGFVHEDDDNNSIDALRAAFKNATPVDASWGYRGSQATDGGKFVITSLDHEGKAGDDETYSITLENSGAVTAPTGVAEG</sequence>
<name>A0A1H5SDX5_XYLRU</name>
<evidence type="ECO:0000313" key="1">
    <source>
        <dbReference type="EMBL" id="SEF47957.1"/>
    </source>
</evidence>
<organism evidence="1 2">
    <name type="scientific">Xylanibacter ruminicola</name>
    <name type="common">Prevotella ruminicola</name>
    <dbReference type="NCBI Taxonomy" id="839"/>
    <lineage>
        <taxon>Bacteria</taxon>
        <taxon>Pseudomonadati</taxon>
        <taxon>Bacteroidota</taxon>
        <taxon>Bacteroidia</taxon>
        <taxon>Bacteroidales</taxon>
        <taxon>Prevotellaceae</taxon>
        <taxon>Xylanibacter</taxon>
    </lineage>
</organism>
<dbReference type="RefSeq" id="WP_103915118.1">
    <property type="nucleotide sequence ID" value="NZ_FNUV01000001.1"/>
</dbReference>
<dbReference type="InterPro" id="IPR011855">
    <property type="entry name" value="Phgtail_TP901_1"/>
</dbReference>
<reference evidence="1 2" key="1">
    <citation type="submission" date="2016-10" db="EMBL/GenBank/DDBJ databases">
        <authorList>
            <person name="de Groot N.N."/>
        </authorList>
    </citation>
    <scope>NUCLEOTIDE SEQUENCE [LARGE SCALE GENOMIC DNA]</scope>
    <source>
        <strain evidence="1 2">AR32</strain>
    </source>
</reference>
<protein>
    <submittedName>
        <fullName evidence="1">Predicted secreted protein</fullName>
    </submittedName>
</protein>
<proteinExistence type="predicted"/>
<dbReference type="EMBL" id="FNUV01000001">
    <property type="protein sequence ID" value="SEF47957.1"/>
    <property type="molecule type" value="Genomic_DNA"/>
</dbReference>
<dbReference type="AlphaFoldDB" id="A0A1H5SDX5"/>
<gene>
    <name evidence="1" type="ORF">SAMN05216354_0608</name>
</gene>
<dbReference type="Pfam" id="PF06199">
    <property type="entry name" value="Phage_tail_2"/>
    <property type="match status" value="1"/>
</dbReference>
<evidence type="ECO:0000313" key="2">
    <source>
        <dbReference type="Proteomes" id="UP000236735"/>
    </source>
</evidence>